<dbReference type="EMBL" id="CM041547">
    <property type="protein sequence ID" value="KAI3360030.1"/>
    <property type="molecule type" value="Genomic_DNA"/>
</dbReference>
<sequence length="1789" mass="193790">MALSQIQCLDDNHVNPRINESKPDFLYSEDQRLALEALLRDGREAFFKFLEARGLRGFLSDPELDALSAAVQPYEPGCEPSPGGAEDDEPPLSLHYWPELSDTSVPQMDLGWPDCEAYRGVTRTTVYSQPPLDGQTHIKEVVRKMIAQAQKVIAVVMDIFTDVDIFRDLLDAGYKRKVSVYILLERTTLPHFLSMCQRANMHVGHLKHLRVRCTEGVEFYTRSSTKVRGRMGHKFMFIDGDKAMSGSYSFTWTSSRLERNLVTVVTGQAVDAFDRLFRILYASSSSADLRQVATNAEPEPEPVLQPAAVAPPSAALARKLYNPKYALVTLGNPNPSPSSPPEHNSPKETQNPEVPDTKKRRRRRASIKAMQEAPPIHPGLTNLEKACLLSYLPTWPEPDPPSDVIGFINIRDSKKPNQVHLQRSEMFETSQAIRFSSPFTMPEKPLPEVATPRQLIAKHEEVKKLQPAQDKTKAEESTVDRAQPAALNEGSGDIESKAVTSDKGTTKTLNAKNKLHSNTPANQDAGQNTTPHLSAHTPPQSSSKAPIPSTGSPSHPKQTVTTNNPEPASLPKSNAEEAETSLNTPCAAVYRTHTLESNSAPTDSNIGNTQKKTSLPCTDSHTVHTQPQTSTEMTPNIQTPNLNSPVSSTSVTSPQPASPTSVSENNHVSITTSTNTSACAPLSSTSSSPSLLPLTSSSTTLSPPLPSSTASSPLTPAPPIPKPRTIQLVIKKGITSDGRNLPEFSVVMKPEADRRPPMAHNDPAAATVLENEPETVPEQQNKSESTTGAQKEAESAGCVGEAPQQEQFGTSQETKNEEAVGPHDDRVAMQSVTGTNPEAESDVSITDSPKEESLNIQEIIPKDLEPETLISISNKVTPQMETRAPEKTPGSCESAEVPNEISKDVTQHKAYRARAHELQRIYYSELTPQDMGVLETVDPSETPTHTPVSATHDTHSSNDGAVDAVLTFKAQGGKKKPLHLHLPDTHLPDLHSPKPERESRLLAALMRTPTPDGLLPHTPTSDSRTHTPDPRSYTPDFFIPRRPMSATGMSPLSPPPQKSIMNVASLLSTSLPSTERLTATMVQQRIMSTSSSETQTLSGPASVSSPSSSLERKVKTGEEEEAQNANEENVREEDERVNKVNAAGRRGSEEAKRTADHFRQGKDSRETVEKNKEAQPQAPKRKRVLNQSAVERLVDGEITNEGAEQQRLSRGDLKPKKVSAAGERRDRSQSGRETEAQKLLNTPSRTPRGQQQNSGSSSPSRPSRPPRPLSANQAFGPRPWVGRQLSEAEGKALQGSFPFLDNSSSLRRPPSRPPPPTASGRQPAEDAHSHQSLLSRPPLTAQGRARAGQSLNQHLYPKPQASQLRSHSQNQTSPTREAHCQEEGKGPFSFTFSRLYNLKGLKDKITRLPPQSRRGSTSSPVQGRKSTSYYYRAPERGIQTPCRRRLVQVRSAGRLPDVHDCSISLSREGGGRAEEGFGKGGGGPGGGFGPRRWRRRQRREPSGAGGDVEGVDGDRDPREADGVGEDVRPSGGRRRRRRQNSSGGLDGEGEDGAGTLGRPTGGGMAKTGPFGGRRRQGEDRSPEPSGWRRRRRPSGGGGDLRLAVKAEPPREASGRRRRRTLEPSGGRRRSSNGRPPLVAAAKTANPEGGKAGSPSGRPTAAYPPGGRRRRTDPLGRPDGEDGGWNLWEADGEGEARNPPVAAANQFRRGVGGDGRRRAAEFGRSVDGEGRTRAAEFRRGVGGEGRRRATEFGKSVGGEGRRKGHSVSGALGGSVSGALGGSRLGSWAAG</sequence>
<dbReference type="Proteomes" id="UP000831701">
    <property type="component" value="Chromosome 17"/>
</dbReference>
<comment type="caution">
    <text evidence="1">The sequence shown here is derived from an EMBL/GenBank/DDBJ whole genome shotgun (WGS) entry which is preliminary data.</text>
</comment>
<organism evidence="1 2">
    <name type="scientific">Scortum barcoo</name>
    <name type="common">barcoo grunter</name>
    <dbReference type="NCBI Taxonomy" id="214431"/>
    <lineage>
        <taxon>Eukaryota</taxon>
        <taxon>Metazoa</taxon>
        <taxon>Chordata</taxon>
        <taxon>Craniata</taxon>
        <taxon>Vertebrata</taxon>
        <taxon>Euteleostomi</taxon>
        <taxon>Actinopterygii</taxon>
        <taxon>Neopterygii</taxon>
        <taxon>Teleostei</taxon>
        <taxon>Neoteleostei</taxon>
        <taxon>Acanthomorphata</taxon>
        <taxon>Eupercaria</taxon>
        <taxon>Centrarchiformes</taxon>
        <taxon>Terapontoidei</taxon>
        <taxon>Terapontidae</taxon>
        <taxon>Scortum</taxon>
    </lineage>
</organism>
<evidence type="ECO:0000313" key="2">
    <source>
        <dbReference type="Proteomes" id="UP000831701"/>
    </source>
</evidence>
<evidence type="ECO:0000313" key="1">
    <source>
        <dbReference type="EMBL" id="KAI3360030.1"/>
    </source>
</evidence>
<protein>
    <submittedName>
        <fullName evidence="1">Uncharacterized protein</fullName>
    </submittedName>
</protein>
<accession>A0ACB8VX56</accession>
<proteinExistence type="predicted"/>
<name>A0ACB8VX56_9TELE</name>
<keyword evidence="2" id="KW-1185">Reference proteome</keyword>
<reference evidence="1" key="1">
    <citation type="submission" date="2022-04" db="EMBL/GenBank/DDBJ databases">
        <title>Jade perch genome.</title>
        <authorList>
            <person name="Chao B."/>
        </authorList>
    </citation>
    <scope>NUCLEOTIDE SEQUENCE</scope>
    <source>
        <strain evidence="1">CB-2022</strain>
    </source>
</reference>
<gene>
    <name evidence="1" type="ORF">L3Q82_014361</name>
</gene>